<dbReference type="InterPro" id="IPR029058">
    <property type="entry name" value="AB_hydrolase_fold"/>
</dbReference>
<keyword evidence="6" id="KW-0325">Glycoprotein</keyword>
<sequence>MWSKLVTTALLTFSLVDTLADARDPQGLRGRKPAALRAKKEAKREFMEREALKLEESRAYLEERDSGKRYYNNKTSEFFVDSLPDVPFDLGELYSGLIPINYSDTSRELFFVFQPKLGEASEDLTIWFNGGPGCSSLESFLQETGLWIWQPGTYEPVLNPYAWVNLTNMLWVEQPVGTGFSTGTPTATTQEETAQDFVKWFKNFEDTFGIKNYRIFVTGESYAGRYVPYVSAAMVDEEDKSYYNLSGALVYDPCIGEFDYVQEEIPTYPFVEANNNLFNFNASVMAELKGLHESCGYRQYIDDYLVFPPKGQQPHLFFNYSDPANATCDLLDIVNDLALQINPCFDIYEINLMCPIAWDVLGFPTELTYAPGGIYFNRSDVKAAIHAPDYVDWANCATEPVFVGGDEGPQGEGDLSLDPIQYVLPKVIEATNRVLVSNGDYDMIIITNGTLLAIQNMTWNGELGFQSAPEEEIYIGIEDTQWSTVFAENGLSGPGEQGTMGIQHYERGLMWAQTFQSGHMQPQYQPRVAYRHLEWLLGFTEKI</sequence>
<accession>A0A1E3HE19</accession>
<keyword evidence="5 7" id="KW-0378">Hydrolase</keyword>
<evidence type="ECO:0000256" key="1">
    <source>
        <dbReference type="ARBA" id="ARBA00009431"/>
    </source>
</evidence>
<name>A0A1E3HE19_9TREE</name>
<dbReference type="AlphaFoldDB" id="A0A1E3HE19"/>
<dbReference type="GO" id="GO:0006508">
    <property type="term" value="P:proteolysis"/>
    <property type="evidence" value="ECO:0007669"/>
    <property type="project" value="UniProtKB-KW"/>
</dbReference>
<evidence type="ECO:0000313" key="9">
    <source>
        <dbReference type="EMBL" id="ODN74405.1"/>
    </source>
</evidence>
<dbReference type="OrthoDB" id="443318at2759"/>
<keyword evidence="10" id="KW-1185">Reference proteome</keyword>
<feature type="signal peptide" evidence="7">
    <location>
        <begin position="1"/>
        <end position="22"/>
    </location>
</feature>
<dbReference type="PANTHER" id="PTHR11802">
    <property type="entry name" value="SERINE PROTEASE FAMILY S10 SERINE CARBOXYPEPTIDASE"/>
    <property type="match status" value="1"/>
</dbReference>
<dbReference type="EC" id="3.4.16.-" evidence="7"/>
<dbReference type="PROSITE" id="PS00131">
    <property type="entry name" value="CARBOXYPEPT_SER_SER"/>
    <property type="match status" value="1"/>
</dbReference>
<dbReference type="PANTHER" id="PTHR11802:SF479">
    <property type="entry name" value="CARBOXYPEPTIDASE"/>
    <property type="match status" value="1"/>
</dbReference>
<proteinExistence type="inferred from homology"/>
<dbReference type="Gene3D" id="3.40.50.1820">
    <property type="entry name" value="alpha/beta hydrolase"/>
    <property type="match status" value="1"/>
</dbReference>
<feature type="coiled-coil region" evidence="8">
    <location>
        <begin position="37"/>
        <end position="64"/>
    </location>
</feature>
<evidence type="ECO:0000256" key="4">
    <source>
        <dbReference type="ARBA" id="ARBA00022729"/>
    </source>
</evidence>
<evidence type="ECO:0000313" key="10">
    <source>
        <dbReference type="Proteomes" id="UP000094065"/>
    </source>
</evidence>
<protein>
    <recommendedName>
        <fullName evidence="7">Carboxypeptidase</fullName>
        <ecNumber evidence="7">3.4.16.-</ecNumber>
    </recommendedName>
</protein>
<evidence type="ECO:0000256" key="7">
    <source>
        <dbReference type="RuleBase" id="RU361156"/>
    </source>
</evidence>
<keyword evidence="3 7" id="KW-0645">Protease</keyword>
<dbReference type="Proteomes" id="UP000094065">
    <property type="component" value="Unassembled WGS sequence"/>
</dbReference>
<keyword evidence="2 7" id="KW-0121">Carboxypeptidase</keyword>
<dbReference type="PRINTS" id="PR00724">
    <property type="entry name" value="CRBOXYPTASEC"/>
</dbReference>
<dbReference type="InterPro" id="IPR033124">
    <property type="entry name" value="Ser_caboxypep_his_AS"/>
</dbReference>
<dbReference type="InterPro" id="IPR001563">
    <property type="entry name" value="Peptidase_S10"/>
</dbReference>
<keyword evidence="4 7" id="KW-0732">Signal</keyword>
<dbReference type="Pfam" id="PF00450">
    <property type="entry name" value="Peptidase_S10"/>
    <property type="match status" value="1"/>
</dbReference>
<comment type="similarity">
    <text evidence="1 7">Belongs to the peptidase S10 family.</text>
</comment>
<reference evidence="9 10" key="1">
    <citation type="submission" date="2016-06" db="EMBL/GenBank/DDBJ databases">
        <title>Evolution of pathogenesis and genome organization in the Tremellales.</title>
        <authorList>
            <person name="Cuomo C."/>
            <person name="Litvintseva A."/>
            <person name="Heitman J."/>
            <person name="Chen Y."/>
            <person name="Sun S."/>
            <person name="Springer D."/>
            <person name="Dromer F."/>
            <person name="Young S."/>
            <person name="Zeng Q."/>
            <person name="Chapman S."/>
            <person name="Gujja S."/>
            <person name="Saif S."/>
            <person name="Birren B."/>
        </authorList>
    </citation>
    <scope>NUCLEOTIDE SEQUENCE [LARGE SCALE GENOMIC DNA]</scope>
    <source>
        <strain evidence="9 10">CBS 6039</strain>
    </source>
</reference>
<dbReference type="SUPFAM" id="SSF53474">
    <property type="entry name" value="alpha/beta-Hydrolases"/>
    <property type="match status" value="1"/>
</dbReference>
<gene>
    <name evidence="9" type="ORF">L202_06808</name>
</gene>
<evidence type="ECO:0000256" key="8">
    <source>
        <dbReference type="SAM" id="Coils"/>
    </source>
</evidence>
<dbReference type="GO" id="GO:0004185">
    <property type="term" value="F:serine-type carboxypeptidase activity"/>
    <property type="evidence" value="ECO:0007669"/>
    <property type="project" value="UniProtKB-UniRule"/>
</dbReference>
<dbReference type="PROSITE" id="PS00560">
    <property type="entry name" value="CARBOXYPEPT_SER_HIS"/>
    <property type="match status" value="1"/>
</dbReference>
<organism evidence="9 10">
    <name type="scientific">Cryptococcus amylolentus CBS 6039</name>
    <dbReference type="NCBI Taxonomy" id="1295533"/>
    <lineage>
        <taxon>Eukaryota</taxon>
        <taxon>Fungi</taxon>
        <taxon>Dikarya</taxon>
        <taxon>Basidiomycota</taxon>
        <taxon>Agaricomycotina</taxon>
        <taxon>Tremellomycetes</taxon>
        <taxon>Tremellales</taxon>
        <taxon>Cryptococcaceae</taxon>
        <taxon>Cryptococcus</taxon>
    </lineage>
</organism>
<dbReference type="GeneID" id="30158117"/>
<dbReference type="RefSeq" id="XP_018990186.1">
    <property type="nucleotide sequence ID" value="XM_019141379.1"/>
</dbReference>
<dbReference type="EMBL" id="AWGJ01000011">
    <property type="protein sequence ID" value="ODN74405.1"/>
    <property type="molecule type" value="Genomic_DNA"/>
</dbReference>
<evidence type="ECO:0000256" key="3">
    <source>
        <dbReference type="ARBA" id="ARBA00022670"/>
    </source>
</evidence>
<keyword evidence="8" id="KW-0175">Coiled coil</keyword>
<evidence type="ECO:0000256" key="6">
    <source>
        <dbReference type="ARBA" id="ARBA00023180"/>
    </source>
</evidence>
<dbReference type="FunFam" id="3.40.50.1820:FF:000118">
    <property type="entry name" value="Carboxypeptidase"/>
    <property type="match status" value="1"/>
</dbReference>
<comment type="caution">
    <text evidence="9">The sequence shown here is derived from an EMBL/GenBank/DDBJ whole genome shotgun (WGS) entry which is preliminary data.</text>
</comment>
<evidence type="ECO:0000256" key="5">
    <source>
        <dbReference type="ARBA" id="ARBA00022801"/>
    </source>
</evidence>
<evidence type="ECO:0000256" key="2">
    <source>
        <dbReference type="ARBA" id="ARBA00022645"/>
    </source>
</evidence>
<feature type="chain" id="PRO_5009027191" description="Carboxypeptidase" evidence="7">
    <location>
        <begin position="23"/>
        <end position="543"/>
    </location>
</feature>
<dbReference type="InterPro" id="IPR018202">
    <property type="entry name" value="Ser_caboxypep_ser_AS"/>
</dbReference>